<evidence type="ECO:0000313" key="1">
    <source>
        <dbReference type="EMBL" id="GBP53687.1"/>
    </source>
</evidence>
<protein>
    <submittedName>
        <fullName evidence="1">Uncharacterized protein</fullName>
    </submittedName>
</protein>
<evidence type="ECO:0000313" key="2">
    <source>
        <dbReference type="Proteomes" id="UP000299102"/>
    </source>
</evidence>
<dbReference type="Proteomes" id="UP000299102">
    <property type="component" value="Unassembled WGS sequence"/>
</dbReference>
<organism evidence="1 2">
    <name type="scientific">Eumeta variegata</name>
    <name type="common">Bagworm moth</name>
    <name type="synonym">Eumeta japonica</name>
    <dbReference type="NCBI Taxonomy" id="151549"/>
    <lineage>
        <taxon>Eukaryota</taxon>
        <taxon>Metazoa</taxon>
        <taxon>Ecdysozoa</taxon>
        <taxon>Arthropoda</taxon>
        <taxon>Hexapoda</taxon>
        <taxon>Insecta</taxon>
        <taxon>Pterygota</taxon>
        <taxon>Neoptera</taxon>
        <taxon>Endopterygota</taxon>
        <taxon>Lepidoptera</taxon>
        <taxon>Glossata</taxon>
        <taxon>Ditrysia</taxon>
        <taxon>Tineoidea</taxon>
        <taxon>Psychidae</taxon>
        <taxon>Oiketicinae</taxon>
        <taxon>Eumeta</taxon>
    </lineage>
</organism>
<keyword evidence="2" id="KW-1185">Reference proteome</keyword>
<dbReference type="EMBL" id="BGZK01000631">
    <property type="protein sequence ID" value="GBP53687.1"/>
    <property type="molecule type" value="Genomic_DNA"/>
</dbReference>
<accession>A0A4C1WU52</accession>
<gene>
    <name evidence="1" type="ORF">EVAR_36057_1</name>
</gene>
<dbReference type="AlphaFoldDB" id="A0A4C1WU52"/>
<proteinExistence type="predicted"/>
<sequence>MLDECYSGGADYRNEQCDGMSTTDDLMWSLEQEGSESGSTDPLLTVTGSEGTSHVQLEINIWKFQWIRPNWKYRDNKRAGYSEAGFMARLGPAARPPKLCDVLHAYRLRRAISAPGGRARTMRCCCLRFHETTIV</sequence>
<name>A0A4C1WU52_EUMVA</name>
<reference evidence="1 2" key="1">
    <citation type="journal article" date="2019" name="Commun. Biol.">
        <title>The bagworm genome reveals a unique fibroin gene that provides high tensile strength.</title>
        <authorList>
            <person name="Kono N."/>
            <person name="Nakamura H."/>
            <person name="Ohtoshi R."/>
            <person name="Tomita M."/>
            <person name="Numata K."/>
            <person name="Arakawa K."/>
        </authorList>
    </citation>
    <scope>NUCLEOTIDE SEQUENCE [LARGE SCALE GENOMIC DNA]</scope>
</reference>
<comment type="caution">
    <text evidence="1">The sequence shown here is derived from an EMBL/GenBank/DDBJ whole genome shotgun (WGS) entry which is preliminary data.</text>
</comment>